<reference evidence="1 2" key="1">
    <citation type="journal article" date="2019" name="bioRxiv">
        <title>Bacteria contribute to plant secondary compound degradation in a generalist herbivore system.</title>
        <authorList>
            <person name="Francoeur C.B."/>
            <person name="Khadempour L."/>
            <person name="Moreira-Soto R.D."/>
            <person name="Gotting K."/>
            <person name="Book A.J."/>
            <person name="Pinto-Tomas A.A."/>
            <person name="Keefover-Ring K."/>
            <person name="Currie C.R."/>
        </authorList>
    </citation>
    <scope>NUCLEOTIDE SEQUENCE [LARGE SCALE GENOMIC DNA]</scope>
    <source>
        <strain evidence="1">Acro-835</strain>
    </source>
</reference>
<protein>
    <submittedName>
        <fullName evidence="1">Uncharacterized protein</fullName>
    </submittedName>
</protein>
<sequence length="179" mass="20622">MDEWDEQQRAALAAFLAEGETLAPLMMWQLLLHLDVVQAEGWELESAGNRARIDRCYHALFKQWHLHLENEGLVNQVDNRWYASECAPCSERVAQRIDDMKIRLQQCTRWHQQGGEIVNNLLPETTTLADILCAPALCHPMLPAFARQTDHHWLPESHPLMWISSVHIQQLAQQSPTAE</sequence>
<dbReference type="Proteomes" id="UP001515683">
    <property type="component" value="Unassembled WGS sequence"/>
</dbReference>
<proteinExistence type="predicted"/>
<dbReference type="EMBL" id="VWXF01000010">
    <property type="protein sequence ID" value="NIF23795.1"/>
    <property type="molecule type" value="Genomic_DNA"/>
</dbReference>
<comment type="caution">
    <text evidence="1">The sequence shown here is derived from an EMBL/GenBank/DDBJ whole genome shotgun (WGS) entry which is preliminary data.</text>
</comment>
<gene>
    <name evidence="1" type="ORF">F3J40_19630</name>
</gene>
<evidence type="ECO:0000313" key="2">
    <source>
        <dbReference type="Proteomes" id="UP001515683"/>
    </source>
</evidence>
<keyword evidence="2" id="KW-1185">Reference proteome</keyword>
<dbReference type="RefSeq" id="WP_167017334.1">
    <property type="nucleotide sequence ID" value="NZ_VWXF01000010.1"/>
</dbReference>
<organism evidence="1 2">
    <name type="scientific">Candidatus Pantoea multigeneris</name>
    <dbReference type="NCBI Taxonomy" id="2608357"/>
    <lineage>
        <taxon>Bacteria</taxon>
        <taxon>Pseudomonadati</taxon>
        <taxon>Pseudomonadota</taxon>
        <taxon>Gammaproteobacteria</taxon>
        <taxon>Enterobacterales</taxon>
        <taxon>Erwiniaceae</taxon>
        <taxon>Pantoea</taxon>
    </lineage>
</organism>
<accession>A0ABX0REK8</accession>
<evidence type="ECO:0000313" key="1">
    <source>
        <dbReference type="EMBL" id="NIF23795.1"/>
    </source>
</evidence>
<name>A0ABX0REK8_9GAMM</name>